<evidence type="ECO:0000259" key="1">
    <source>
        <dbReference type="Pfam" id="PF00535"/>
    </source>
</evidence>
<dbReference type="Pfam" id="PF00535">
    <property type="entry name" value="Glycos_transf_2"/>
    <property type="match status" value="1"/>
</dbReference>
<dbReference type="PANTHER" id="PTHR43685">
    <property type="entry name" value="GLYCOSYLTRANSFERASE"/>
    <property type="match status" value="1"/>
</dbReference>
<dbReference type="InterPro" id="IPR001173">
    <property type="entry name" value="Glyco_trans_2-like"/>
</dbReference>
<dbReference type="SUPFAM" id="SSF53448">
    <property type="entry name" value="Nucleotide-diphospho-sugar transferases"/>
    <property type="match status" value="1"/>
</dbReference>
<comment type="caution">
    <text evidence="2">The sequence shown here is derived from an EMBL/GenBank/DDBJ whole genome shotgun (WGS) entry which is preliminary data.</text>
</comment>
<name>A0A554WYC3_9BURK</name>
<keyword evidence="2" id="KW-0328">Glycosyltransferase</keyword>
<evidence type="ECO:0000313" key="2">
    <source>
        <dbReference type="EMBL" id="TSE28558.1"/>
    </source>
</evidence>
<sequence>MPTFISSIGSLAVPAPHVEPIDILLATYNGAAFLRPQIESLLAQDYLSFRILVSDDGSTDDTLAILSAYAQRFPDRLVLVPSPLSGRGALRNFEHLMTVCLAQGRARWFAFADQDDVWLPDKLSRSAACMQTLESNGGADLPCLVHTDLCVVDATQRVVHPSMVRYEGLNPAAATRESLLSVNEVTGCTVLGNQRLLELALPLPPAAIMHDWWCAVIAGSGRRAFIPHATVYYRQHGANQIGARDRGVWARGRRLVLDGPGVWRRVRELGAQTWHQAVALGQRLCERGLDRTYVDDYLRWRCRSRLAQASAYRRYYAGPQLDRLTRWLLWRGFDAQPPSRRYP</sequence>
<keyword evidence="2" id="KW-0808">Transferase</keyword>
<reference evidence="2 3" key="1">
    <citation type="submission" date="2019-07" db="EMBL/GenBank/DDBJ databases">
        <title>Tepidimonas thermarum AA-1 draft genome.</title>
        <authorList>
            <person name="Da Costa M.S."/>
            <person name="Froufe H.J.C."/>
            <person name="Egas C."/>
            <person name="Albuquerque L."/>
        </authorList>
    </citation>
    <scope>NUCLEOTIDE SEQUENCE [LARGE SCALE GENOMIC DNA]</scope>
    <source>
        <strain evidence="2 3">AA-1</strain>
    </source>
</reference>
<dbReference type="EC" id="2.4.-.-" evidence="2"/>
<accession>A0A554WYC3</accession>
<dbReference type="GO" id="GO:0016757">
    <property type="term" value="F:glycosyltransferase activity"/>
    <property type="evidence" value="ECO:0007669"/>
    <property type="project" value="UniProtKB-KW"/>
</dbReference>
<protein>
    <submittedName>
        <fullName evidence="2">Putative glycosyltransferase EpsE</fullName>
        <ecNumber evidence="2">2.4.-.-</ecNumber>
    </submittedName>
</protein>
<dbReference type="Proteomes" id="UP000318542">
    <property type="component" value="Unassembled WGS sequence"/>
</dbReference>
<keyword evidence="3" id="KW-1185">Reference proteome</keyword>
<gene>
    <name evidence="2" type="primary">epsE_3</name>
    <name evidence="2" type="ORF">Tther_02023</name>
</gene>
<dbReference type="InterPro" id="IPR029044">
    <property type="entry name" value="Nucleotide-diphossugar_trans"/>
</dbReference>
<evidence type="ECO:0000313" key="3">
    <source>
        <dbReference type="Proteomes" id="UP000318542"/>
    </source>
</evidence>
<dbReference type="CDD" id="cd04196">
    <property type="entry name" value="GT_2_like_d"/>
    <property type="match status" value="1"/>
</dbReference>
<dbReference type="InterPro" id="IPR050834">
    <property type="entry name" value="Glycosyltransf_2"/>
</dbReference>
<dbReference type="EMBL" id="VJOL01000044">
    <property type="protein sequence ID" value="TSE28558.1"/>
    <property type="molecule type" value="Genomic_DNA"/>
</dbReference>
<dbReference type="Gene3D" id="3.90.550.10">
    <property type="entry name" value="Spore Coat Polysaccharide Biosynthesis Protein SpsA, Chain A"/>
    <property type="match status" value="1"/>
</dbReference>
<feature type="domain" description="Glycosyltransferase 2-like" evidence="1">
    <location>
        <begin position="23"/>
        <end position="127"/>
    </location>
</feature>
<dbReference type="AlphaFoldDB" id="A0A554WYC3"/>
<proteinExistence type="predicted"/>
<organism evidence="2 3">
    <name type="scientific">Tepidimonas thermarum</name>
    <dbReference type="NCBI Taxonomy" id="335431"/>
    <lineage>
        <taxon>Bacteria</taxon>
        <taxon>Pseudomonadati</taxon>
        <taxon>Pseudomonadota</taxon>
        <taxon>Betaproteobacteria</taxon>
        <taxon>Burkholderiales</taxon>
        <taxon>Tepidimonas</taxon>
    </lineage>
</organism>
<dbReference type="PANTHER" id="PTHR43685:SF2">
    <property type="entry name" value="GLYCOSYLTRANSFERASE 2-LIKE DOMAIN-CONTAINING PROTEIN"/>
    <property type="match status" value="1"/>
</dbReference>